<proteinExistence type="predicted"/>
<gene>
    <name evidence="3" type="ORF">BDQ12DRAFT_676544</name>
</gene>
<dbReference type="GO" id="GO:0005634">
    <property type="term" value="C:nucleus"/>
    <property type="evidence" value="ECO:0007669"/>
    <property type="project" value="TreeGrafter"/>
</dbReference>
<dbReference type="PANTHER" id="PTHR12486">
    <property type="entry name" value="APRATAXIN-RELATED"/>
    <property type="match status" value="1"/>
</dbReference>
<feature type="region of interest" description="Disordered" evidence="1">
    <location>
        <begin position="212"/>
        <end position="247"/>
    </location>
</feature>
<name>A0A5C3MN93_9AGAR</name>
<dbReference type="GO" id="GO:0033699">
    <property type="term" value="F:DNA 5'-adenosine monophosphate hydrolase activity"/>
    <property type="evidence" value="ECO:0007669"/>
    <property type="project" value="TreeGrafter"/>
</dbReference>
<dbReference type="Gene3D" id="3.30.428.10">
    <property type="entry name" value="HIT-like"/>
    <property type="match status" value="1"/>
</dbReference>
<dbReference type="GO" id="GO:0030983">
    <property type="term" value="F:mismatched DNA binding"/>
    <property type="evidence" value="ECO:0007669"/>
    <property type="project" value="TreeGrafter"/>
</dbReference>
<dbReference type="SUPFAM" id="SSF54197">
    <property type="entry name" value="HIT-like"/>
    <property type="match status" value="1"/>
</dbReference>
<evidence type="ECO:0000259" key="2">
    <source>
        <dbReference type="Pfam" id="PF16278"/>
    </source>
</evidence>
<reference evidence="3 4" key="1">
    <citation type="journal article" date="2019" name="Nat. Ecol. Evol.">
        <title>Megaphylogeny resolves global patterns of mushroom evolution.</title>
        <authorList>
            <person name="Varga T."/>
            <person name="Krizsan K."/>
            <person name="Foldi C."/>
            <person name="Dima B."/>
            <person name="Sanchez-Garcia M."/>
            <person name="Sanchez-Ramirez S."/>
            <person name="Szollosi G.J."/>
            <person name="Szarkandi J.G."/>
            <person name="Papp V."/>
            <person name="Albert L."/>
            <person name="Andreopoulos W."/>
            <person name="Angelini C."/>
            <person name="Antonin V."/>
            <person name="Barry K.W."/>
            <person name="Bougher N.L."/>
            <person name="Buchanan P."/>
            <person name="Buyck B."/>
            <person name="Bense V."/>
            <person name="Catcheside P."/>
            <person name="Chovatia M."/>
            <person name="Cooper J."/>
            <person name="Damon W."/>
            <person name="Desjardin D."/>
            <person name="Finy P."/>
            <person name="Geml J."/>
            <person name="Haridas S."/>
            <person name="Hughes K."/>
            <person name="Justo A."/>
            <person name="Karasinski D."/>
            <person name="Kautmanova I."/>
            <person name="Kiss B."/>
            <person name="Kocsube S."/>
            <person name="Kotiranta H."/>
            <person name="LaButti K.M."/>
            <person name="Lechner B.E."/>
            <person name="Liimatainen K."/>
            <person name="Lipzen A."/>
            <person name="Lukacs Z."/>
            <person name="Mihaltcheva S."/>
            <person name="Morgado L.N."/>
            <person name="Niskanen T."/>
            <person name="Noordeloos M.E."/>
            <person name="Ohm R.A."/>
            <person name="Ortiz-Santana B."/>
            <person name="Ovrebo C."/>
            <person name="Racz N."/>
            <person name="Riley R."/>
            <person name="Savchenko A."/>
            <person name="Shiryaev A."/>
            <person name="Soop K."/>
            <person name="Spirin V."/>
            <person name="Szebenyi C."/>
            <person name="Tomsovsky M."/>
            <person name="Tulloss R.E."/>
            <person name="Uehling J."/>
            <person name="Grigoriev I.V."/>
            <person name="Vagvolgyi C."/>
            <person name="Papp T."/>
            <person name="Martin F.M."/>
            <person name="Miettinen O."/>
            <person name="Hibbett D.S."/>
            <person name="Nagy L.G."/>
        </authorList>
    </citation>
    <scope>NUCLEOTIDE SEQUENCE [LARGE SCALE GENOMIC DNA]</scope>
    <source>
        <strain evidence="3 4">CBS 166.37</strain>
    </source>
</reference>
<dbReference type="InterPro" id="IPR032566">
    <property type="entry name" value="Znf-C2HE"/>
</dbReference>
<dbReference type="Proteomes" id="UP000308652">
    <property type="component" value="Unassembled WGS sequence"/>
</dbReference>
<dbReference type="GO" id="GO:1990165">
    <property type="term" value="F:single-strand break-containing DNA binding"/>
    <property type="evidence" value="ECO:0007669"/>
    <property type="project" value="TreeGrafter"/>
</dbReference>
<protein>
    <submittedName>
        <fullName evidence="3">HIT-like domain-containing protein</fullName>
    </submittedName>
</protein>
<dbReference type="OrthoDB" id="3512845at2759"/>
<evidence type="ECO:0000313" key="4">
    <source>
        <dbReference type="Proteomes" id="UP000308652"/>
    </source>
</evidence>
<dbReference type="InterPro" id="IPR036265">
    <property type="entry name" value="HIT-like_sf"/>
</dbReference>
<feature type="domain" description="Aprataxin C2HE/C2H2/C2HC zinc finger" evidence="2">
    <location>
        <begin position="145"/>
        <end position="209"/>
    </location>
</feature>
<dbReference type="GO" id="GO:0000012">
    <property type="term" value="P:single strand break repair"/>
    <property type="evidence" value="ECO:0007669"/>
    <property type="project" value="TreeGrafter"/>
</dbReference>
<dbReference type="GO" id="GO:0003697">
    <property type="term" value="F:single-stranded DNA binding"/>
    <property type="evidence" value="ECO:0007669"/>
    <property type="project" value="TreeGrafter"/>
</dbReference>
<evidence type="ECO:0000313" key="3">
    <source>
        <dbReference type="EMBL" id="TFK42641.1"/>
    </source>
</evidence>
<dbReference type="EMBL" id="ML213592">
    <property type="protein sequence ID" value="TFK42641.1"/>
    <property type="molecule type" value="Genomic_DNA"/>
</dbReference>
<keyword evidence="4" id="KW-1185">Reference proteome</keyword>
<dbReference type="GO" id="GO:0003725">
    <property type="term" value="F:double-stranded RNA binding"/>
    <property type="evidence" value="ECO:0007669"/>
    <property type="project" value="TreeGrafter"/>
</dbReference>
<dbReference type="PANTHER" id="PTHR12486:SF4">
    <property type="entry name" value="APRATAXIN"/>
    <property type="match status" value="1"/>
</dbReference>
<evidence type="ECO:0000256" key="1">
    <source>
        <dbReference type="SAM" id="MobiDB-lite"/>
    </source>
</evidence>
<dbReference type="Pfam" id="PF16278">
    <property type="entry name" value="zf-C2HE"/>
    <property type="match status" value="1"/>
</dbReference>
<dbReference type="STRING" id="68775.A0A5C3MN93"/>
<sequence>MANLTILRTYALKNPETLPSSILFSHTAKSLTIYDAYPKSMFHFLILPRVQEPLTTTELGSLRSLLKINKERAKEVITGLHEDAKAAKKEIEEEMLRRYGFKWDVWTGFHGAPSMEHLHVHVLSADLCSEKMKNKKHYNSFHPSLGFFLHIDEVLSWFDAEPSFYAAKAQLKPSTYEPILKEDLSCFHCNSVMKNMPTLKAHLHEEWNKIEKKSKAAHHKKRKLESDTIDASDVQIGQKKSKPDSSE</sequence>
<dbReference type="Pfam" id="PF11969">
    <property type="entry name" value="DcpS_C"/>
    <property type="match status" value="1"/>
</dbReference>
<organism evidence="3 4">
    <name type="scientific">Crucibulum laeve</name>
    <dbReference type="NCBI Taxonomy" id="68775"/>
    <lineage>
        <taxon>Eukaryota</taxon>
        <taxon>Fungi</taxon>
        <taxon>Dikarya</taxon>
        <taxon>Basidiomycota</taxon>
        <taxon>Agaricomycotina</taxon>
        <taxon>Agaricomycetes</taxon>
        <taxon>Agaricomycetidae</taxon>
        <taxon>Agaricales</taxon>
        <taxon>Agaricineae</taxon>
        <taxon>Nidulariaceae</taxon>
        <taxon>Crucibulum</taxon>
    </lineage>
</organism>
<accession>A0A5C3MN93</accession>
<dbReference type="AlphaFoldDB" id="A0A5C3MN93"/>